<accession>A0ABQ6FH53</accession>
<reference evidence="3" key="1">
    <citation type="journal article" date="2019" name="Int. J. Syst. Evol. Microbiol.">
        <title>The Global Catalogue of Microorganisms (GCM) 10K type strain sequencing project: providing services to taxonomists for standard genome sequencing and annotation.</title>
        <authorList>
            <consortium name="The Broad Institute Genomics Platform"/>
            <consortium name="The Broad Institute Genome Sequencing Center for Infectious Disease"/>
            <person name="Wu L."/>
            <person name="Ma J."/>
        </authorList>
    </citation>
    <scope>NUCLEOTIDE SEQUENCE [LARGE SCALE GENOMIC DNA]</scope>
    <source>
        <strain evidence="3">NBRC 102407</strain>
    </source>
</reference>
<feature type="compositionally biased region" description="Polar residues" evidence="1">
    <location>
        <begin position="87"/>
        <end position="99"/>
    </location>
</feature>
<organism evidence="2 3">
    <name type="scientific">Zoogloea oryzae</name>
    <dbReference type="NCBI Taxonomy" id="310767"/>
    <lineage>
        <taxon>Bacteria</taxon>
        <taxon>Pseudomonadati</taxon>
        <taxon>Pseudomonadota</taxon>
        <taxon>Betaproteobacteria</taxon>
        <taxon>Rhodocyclales</taxon>
        <taxon>Zoogloeaceae</taxon>
        <taxon>Zoogloea</taxon>
    </lineage>
</organism>
<comment type="caution">
    <text evidence="2">The sequence shown here is derived from an EMBL/GenBank/DDBJ whole genome shotgun (WGS) entry which is preliminary data.</text>
</comment>
<protein>
    <submittedName>
        <fullName evidence="2">Uncharacterized protein</fullName>
    </submittedName>
</protein>
<dbReference type="Proteomes" id="UP001157167">
    <property type="component" value="Unassembled WGS sequence"/>
</dbReference>
<sequence>MGGSLGAPFSVETRQQAANVVGKVQDFGGVVQIAKHPGDLDLRGEFGKRAAGNGDEVGVLPGTTARRPSARLQGMETAARRICSVSPKRSSPGKQADSP</sequence>
<dbReference type="EMBL" id="BSPX01000071">
    <property type="protein sequence ID" value="GLT24060.1"/>
    <property type="molecule type" value="Genomic_DNA"/>
</dbReference>
<proteinExistence type="predicted"/>
<evidence type="ECO:0000313" key="3">
    <source>
        <dbReference type="Proteomes" id="UP001157167"/>
    </source>
</evidence>
<evidence type="ECO:0000256" key="1">
    <source>
        <dbReference type="SAM" id="MobiDB-lite"/>
    </source>
</evidence>
<gene>
    <name evidence="2" type="ORF">GCM10007933_35310</name>
</gene>
<evidence type="ECO:0000313" key="2">
    <source>
        <dbReference type="EMBL" id="GLT24060.1"/>
    </source>
</evidence>
<name>A0ABQ6FH53_9RHOO</name>
<feature type="region of interest" description="Disordered" evidence="1">
    <location>
        <begin position="69"/>
        <end position="99"/>
    </location>
</feature>
<keyword evidence="3" id="KW-1185">Reference proteome</keyword>